<dbReference type="PANTHER" id="PTHR42924:SF3">
    <property type="entry name" value="POLYMERASE_HISTIDINOL PHOSPHATASE N-TERMINAL DOMAIN-CONTAINING PROTEIN"/>
    <property type="match status" value="1"/>
</dbReference>
<feature type="domain" description="Polymerase/histidinol phosphatase N-terminal" evidence="1">
    <location>
        <begin position="3"/>
        <end position="70"/>
    </location>
</feature>
<dbReference type="RefSeq" id="WP_377336121.1">
    <property type="nucleotide sequence ID" value="NZ_JBHSGB010000017.1"/>
</dbReference>
<dbReference type="Pfam" id="PF02811">
    <property type="entry name" value="PHP"/>
    <property type="match status" value="1"/>
</dbReference>
<dbReference type="CDD" id="cd07438">
    <property type="entry name" value="PHP_HisPPase_AMP"/>
    <property type="match status" value="1"/>
</dbReference>
<dbReference type="SUPFAM" id="SSF89550">
    <property type="entry name" value="PHP domain-like"/>
    <property type="match status" value="1"/>
</dbReference>
<comment type="caution">
    <text evidence="2">The sequence shown here is derived from an EMBL/GenBank/DDBJ whole genome shotgun (WGS) entry which is preliminary data.</text>
</comment>
<evidence type="ECO:0000313" key="3">
    <source>
        <dbReference type="Proteomes" id="UP001595962"/>
    </source>
</evidence>
<organism evidence="2 3">
    <name type="scientific">Rheinheimera marina</name>
    <dbReference type="NCBI Taxonomy" id="1774958"/>
    <lineage>
        <taxon>Bacteria</taxon>
        <taxon>Pseudomonadati</taxon>
        <taxon>Pseudomonadota</taxon>
        <taxon>Gammaproteobacteria</taxon>
        <taxon>Chromatiales</taxon>
        <taxon>Chromatiaceae</taxon>
        <taxon>Rheinheimera</taxon>
    </lineage>
</organism>
<dbReference type="PANTHER" id="PTHR42924">
    <property type="entry name" value="EXONUCLEASE"/>
    <property type="match status" value="1"/>
</dbReference>
<dbReference type="Gene3D" id="3.20.20.140">
    <property type="entry name" value="Metal-dependent hydrolases"/>
    <property type="match status" value="1"/>
</dbReference>
<gene>
    <name evidence="2" type="ORF">ACFO3I_17185</name>
</gene>
<dbReference type="InterPro" id="IPR016195">
    <property type="entry name" value="Pol/histidinol_Pase-like"/>
</dbReference>
<dbReference type="InterPro" id="IPR052018">
    <property type="entry name" value="PHP_domain"/>
</dbReference>
<dbReference type="InterPro" id="IPR004013">
    <property type="entry name" value="PHP_dom"/>
</dbReference>
<dbReference type="NCBIfam" id="NF047791">
    <property type="entry name" value="RNaseRnm"/>
    <property type="match status" value="1"/>
</dbReference>
<keyword evidence="3" id="KW-1185">Reference proteome</keyword>
<protein>
    <submittedName>
        <fullName evidence="2">PHP domain-containing protein</fullName>
    </submittedName>
</protein>
<dbReference type="EMBL" id="JBHSGB010000017">
    <property type="protein sequence ID" value="MFC4656757.1"/>
    <property type="molecule type" value="Genomic_DNA"/>
</dbReference>
<name>A0ABV9JR77_9GAMM</name>
<dbReference type="Proteomes" id="UP001595962">
    <property type="component" value="Unassembled WGS sequence"/>
</dbReference>
<dbReference type="SMART" id="SM00481">
    <property type="entry name" value="POLIIIAc"/>
    <property type="match status" value="1"/>
</dbReference>
<proteinExistence type="predicted"/>
<evidence type="ECO:0000313" key="2">
    <source>
        <dbReference type="EMBL" id="MFC4656757.1"/>
    </source>
</evidence>
<dbReference type="Gene3D" id="1.10.150.650">
    <property type="match status" value="1"/>
</dbReference>
<evidence type="ECO:0000259" key="1">
    <source>
        <dbReference type="SMART" id="SM00481"/>
    </source>
</evidence>
<accession>A0ABV9JR77</accession>
<dbReference type="InterPro" id="IPR003141">
    <property type="entry name" value="Pol/His_phosphatase_N"/>
</dbReference>
<sequence length="283" mass="31326">MRFDLHSHTTCSDGVLTPAQLVARAAEKGVDVLAITDHDTVAGLADAQRAITAQQLALQLVNGVEISTAWLEFEIHIVGLNINPECPVFLERLASQQQRRYERAEEMARRLEKNKIPDVLSNVLRIADGAALTRTHFARYLVEIGKAPNLNGVFKKYLGRGKTGYVPNNWVALADAVQWILDAGGVPVLAHPLKYNLNGRYLTRLTEAFAAAGGRAIEVASAQITPVQKRQVWDLAKKFGLTASAGSDFHQPTPWNELGKHLYFTDDIVPVWQQWPVFRATQA</sequence>
<reference evidence="3" key="1">
    <citation type="journal article" date="2019" name="Int. J. Syst. Evol. Microbiol.">
        <title>The Global Catalogue of Microorganisms (GCM) 10K type strain sequencing project: providing services to taxonomists for standard genome sequencing and annotation.</title>
        <authorList>
            <consortium name="The Broad Institute Genomics Platform"/>
            <consortium name="The Broad Institute Genome Sequencing Center for Infectious Disease"/>
            <person name="Wu L."/>
            <person name="Ma J."/>
        </authorList>
    </citation>
    <scope>NUCLEOTIDE SEQUENCE [LARGE SCALE GENOMIC DNA]</scope>
    <source>
        <strain evidence="3">DT28</strain>
    </source>
</reference>